<keyword evidence="5" id="KW-0677">Repeat</keyword>
<evidence type="ECO:0000256" key="5">
    <source>
        <dbReference type="ARBA" id="ARBA00022737"/>
    </source>
</evidence>
<accession>A0A9Q0S711</accession>
<organism evidence="14 15">
    <name type="scientific">Pseudolycoriella hygida</name>
    <dbReference type="NCBI Taxonomy" id="35572"/>
    <lineage>
        <taxon>Eukaryota</taxon>
        <taxon>Metazoa</taxon>
        <taxon>Ecdysozoa</taxon>
        <taxon>Arthropoda</taxon>
        <taxon>Hexapoda</taxon>
        <taxon>Insecta</taxon>
        <taxon>Pterygota</taxon>
        <taxon>Neoptera</taxon>
        <taxon>Endopterygota</taxon>
        <taxon>Diptera</taxon>
        <taxon>Nematocera</taxon>
        <taxon>Sciaroidea</taxon>
        <taxon>Sciaridae</taxon>
        <taxon>Pseudolycoriella</taxon>
    </lineage>
</organism>
<dbReference type="Pfam" id="PF10755">
    <property type="entry name" value="DUF2585"/>
    <property type="match status" value="1"/>
</dbReference>
<keyword evidence="6 11" id="KW-0863">Zinc-finger</keyword>
<evidence type="ECO:0000313" key="14">
    <source>
        <dbReference type="EMBL" id="KAJ6645700.1"/>
    </source>
</evidence>
<evidence type="ECO:0000256" key="6">
    <source>
        <dbReference type="ARBA" id="ARBA00022771"/>
    </source>
</evidence>
<feature type="domain" description="C2H2-type" evidence="13">
    <location>
        <begin position="154"/>
        <end position="181"/>
    </location>
</feature>
<dbReference type="SUPFAM" id="SSF57667">
    <property type="entry name" value="beta-beta-alpha zinc fingers"/>
    <property type="match status" value="2"/>
</dbReference>
<feature type="transmembrane region" description="Helical" evidence="12">
    <location>
        <begin position="277"/>
        <end position="298"/>
    </location>
</feature>
<dbReference type="FunFam" id="3.30.160.60:FF:000145">
    <property type="entry name" value="Zinc finger protein 574"/>
    <property type="match status" value="1"/>
</dbReference>
<dbReference type="EMBL" id="WJQU01000001">
    <property type="protein sequence ID" value="KAJ6645700.1"/>
    <property type="molecule type" value="Genomic_DNA"/>
</dbReference>
<evidence type="ECO:0000256" key="11">
    <source>
        <dbReference type="PROSITE-ProRule" id="PRU00042"/>
    </source>
</evidence>
<evidence type="ECO:0000259" key="13">
    <source>
        <dbReference type="PROSITE" id="PS50157"/>
    </source>
</evidence>
<dbReference type="SMART" id="SM00355">
    <property type="entry name" value="ZnF_C2H2"/>
    <property type="match status" value="3"/>
</dbReference>
<keyword evidence="4" id="KW-0479">Metal-binding</keyword>
<dbReference type="InterPro" id="IPR036236">
    <property type="entry name" value="Znf_C2H2_sf"/>
</dbReference>
<dbReference type="Proteomes" id="UP001151699">
    <property type="component" value="Chromosome A"/>
</dbReference>
<evidence type="ECO:0000256" key="9">
    <source>
        <dbReference type="ARBA" id="ARBA00023136"/>
    </source>
</evidence>
<keyword evidence="7" id="KW-0862">Zinc</keyword>
<reference evidence="14" key="1">
    <citation type="submission" date="2022-07" db="EMBL/GenBank/DDBJ databases">
        <authorList>
            <person name="Trinca V."/>
            <person name="Uliana J.V.C."/>
            <person name="Torres T.T."/>
            <person name="Ward R.J."/>
            <person name="Monesi N."/>
        </authorList>
    </citation>
    <scope>NUCLEOTIDE SEQUENCE</scope>
    <source>
        <strain evidence="14">HSMRA1968</strain>
        <tissue evidence="14">Whole embryos</tissue>
    </source>
</reference>
<comment type="caution">
    <text evidence="14">The sequence shown here is derived from an EMBL/GenBank/DDBJ whole genome shotgun (WGS) entry which is preliminary data.</text>
</comment>
<gene>
    <name evidence="14" type="ORF">Bhyg_00908</name>
</gene>
<sequence>MAQIDTIKNSEFIRQCRFHLKIRARGKVIKVISSVEEGAAESRVPGTVVVPTTSTMNAEQSLHRNVKVASTSKGSSNECECPKCGKSLSSKLCLRRHIKATHSDGRPFECNVCKMKFQDSPNLRRHTLLHSCKKPIFLLPPINRIPLLADKIPFKCDVCGKPFKTQKYLKRHKQIHSNNRPSFKCDITNDDAILERRQFLICREETFFLHLKTIDHSNKTSVKRHTEIEVIGGIVTSFIAKMSIFRSQLIFFISCILHGAIVAAQESPPTDFLQDHIPIYVAIVIGLFALQSVVLFLMGQPLLPSTGLVFFYNDIYGPGNSQNISDWYTFTHILHGFIFYYVTYGIGLLLPVITVNYGYLISLSSAVTWEIVENTPCVINRYRQTAAAAGYNGDSVINSFCDSIACTLGFWISFFTPWWVILVLGIAEEILLAIIIRDNLIINILQIVFSFKCISDWQAAKAKPKAVSTSEGTA</sequence>
<feature type="domain" description="C2H2-type" evidence="13">
    <location>
        <begin position="79"/>
        <end position="107"/>
    </location>
</feature>
<evidence type="ECO:0000256" key="8">
    <source>
        <dbReference type="ARBA" id="ARBA00022989"/>
    </source>
</evidence>
<comment type="subcellular location">
    <subcellularLocation>
        <location evidence="1">Nucleus</location>
    </subcellularLocation>
</comment>
<feature type="domain" description="C2H2-type" evidence="13">
    <location>
        <begin position="108"/>
        <end position="135"/>
    </location>
</feature>
<keyword evidence="2" id="KW-1003">Cell membrane</keyword>
<evidence type="ECO:0000256" key="10">
    <source>
        <dbReference type="ARBA" id="ARBA00023242"/>
    </source>
</evidence>
<keyword evidence="9 12" id="KW-0472">Membrane</keyword>
<proteinExistence type="predicted"/>
<dbReference type="Pfam" id="PF00096">
    <property type="entry name" value="zf-C2H2"/>
    <property type="match status" value="3"/>
</dbReference>
<dbReference type="GO" id="GO:0008270">
    <property type="term" value="F:zinc ion binding"/>
    <property type="evidence" value="ECO:0007669"/>
    <property type="project" value="UniProtKB-KW"/>
</dbReference>
<evidence type="ECO:0000256" key="1">
    <source>
        <dbReference type="ARBA" id="ARBA00004123"/>
    </source>
</evidence>
<evidence type="ECO:0000256" key="7">
    <source>
        <dbReference type="ARBA" id="ARBA00022833"/>
    </source>
</evidence>
<feature type="transmembrane region" description="Helical" evidence="12">
    <location>
        <begin position="338"/>
        <end position="359"/>
    </location>
</feature>
<keyword evidence="8 12" id="KW-1133">Transmembrane helix</keyword>
<keyword evidence="15" id="KW-1185">Reference proteome</keyword>
<protein>
    <submittedName>
        <fullName evidence="14">UPF0314 protein</fullName>
    </submittedName>
</protein>
<dbReference type="InterPro" id="IPR013087">
    <property type="entry name" value="Znf_C2H2_type"/>
</dbReference>
<dbReference type="PROSITE" id="PS50157">
    <property type="entry name" value="ZINC_FINGER_C2H2_2"/>
    <property type="match status" value="3"/>
</dbReference>
<dbReference type="GO" id="GO:0005634">
    <property type="term" value="C:nucleus"/>
    <property type="evidence" value="ECO:0007669"/>
    <property type="project" value="UniProtKB-SubCell"/>
</dbReference>
<dbReference type="InterPro" id="IPR019691">
    <property type="entry name" value="DUF2585"/>
</dbReference>
<dbReference type="Gene3D" id="3.30.160.60">
    <property type="entry name" value="Classic Zinc Finger"/>
    <property type="match status" value="3"/>
</dbReference>
<evidence type="ECO:0000256" key="4">
    <source>
        <dbReference type="ARBA" id="ARBA00022723"/>
    </source>
</evidence>
<dbReference type="PANTHER" id="PTHR24379">
    <property type="entry name" value="KRAB AND ZINC FINGER DOMAIN-CONTAINING"/>
    <property type="match status" value="1"/>
</dbReference>
<feature type="transmembrane region" description="Helical" evidence="12">
    <location>
        <begin position="249"/>
        <end position="265"/>
    </location>
</feature>
<feature type="transmembrane region" description="Helical" evidence="12">
    <location>
        <begin position="418"/>
        <end position="436"/>
    </location>
</feature>
<keyword evidence="3 12" id="KW-0812">Transmembrane</keyword>
<dbReference type="PANTHER" id="PTHR24379:SF121">
    <property type="entry name" value="C2H2-TYPE DOMAIN-CONTAINING PROTEIN"/>
    <property type="match status" value="1"/>
</dbReference>
<keyword evidence="10" id="KW-0539">Nucleus</keyword>
<evidence type="ECO:0000256" key="12">
    <source>
        <dbReference type="SAM" id="Phobius"/>
    </source>
</evidence>
<evidence type="ECO:0000256" key="3">
    <source>
        <dbReference type="ARBA" id="ARBA00022692"/>
    </source>
</evidence>
<dbReference type="PROSITE" id="PS00028">
    <property type="entry name" value="ZINC_FINGER_C2H2_1"/>
    <property type="match status" value="3"/>
</dbReference>
<name>A0A9Q0S711_9DIPT</name>
<dbReference type="OrthoDB" id="10004641at2759"/>
<dbReference type="GO" id="GO:0005886">
    <property type="term" value="C:plasma membrane"/>
    <property type="evidence" value="ECO:0007669"/>
    <property type="project" value="InterPro"/>
</dbReference>
<dbReference type="AlphaFoldDB" id="A0A9Q0S711"/>
<evidence type="ECO:0000313" key="15">
    <source>
        <dbReference type="Proteomes" id="UP001151699"/>
    </source>
</evidence>
<evidence type="ECO:0000256" key="2">
    <source>
        <dbReference type="ARBA" id="ARBA00022475"/>
    </source>
</evidence>